<dbReference type="OMA" id="IITSMAM"/>
<evidence type="ECO:0000313" key="5">
    <source>
        <dbReference type="Proteomes" id="UP000215914"/>
    </source>
</evidence>
<proteinExistence type="predicted"/>
<feature type="region of interest" description="Disordered" evidence="1">
    <location>
        <begin position="1"/>
        <end position="26"/>
    </location>
</feature>
<dbReference type="Proteomes" id="UP000215914">
    <property type="component" value="Chromosome 1"/>
</dbReference>
<gene>
    <name evidence="4" type="ORF">HannXRQ_Chr01g0015121</name>
    <name evidence="3" type="ORF">HanXRQr2_Chr01g0022831</name>
</gene>
<dbReference type="InParanoid" id="A0A251VNG3"/>
<feature type="region of interest" description="Disordered" evidence="1">
    <location>
        <begin position="146"/>
        <end position="166"/>
    </location>
</feature>
<dbReference type="SUPFAM" id="SSF140383">
    <property type="entry name" value="BSD domain-like"/>
    <property type="match status" value="1"/>
</dbReference>
<accession>A0A251VNG3</accession>
<evidence type="ECO:0000313" key="3">
    <source>
        <dbReference type="EMBL" id="KAF5822123.1"/>
    </source>
</evidence>
<dbReference type="FunCoup" id="A0A251VNG3">
    <property type="interactions" value="1103"/>
</dbReference>
<reference evidence="3 5" key="1">
    <citation type="journal article" date="2017" name="Nature">
        <title>The sunflower genome provides insights into oil metabolism, flowering and Asterid evolution.</title>
        <authorList>
            <person name="Badouin H."/>
            <person name="Gouzy J."/>
            <person name="Grassa C.J."/>
            <person name="Murat F."/>
            <person name="Staton S.E."/>
            <person name="Cottret L."/>
            <person name="Lelandais-Briere C."/>
            <person name="Owens G.L."/>
            <person name="Carrere S."/>
            <person name="Mayjonade B."/>
            <person name="Legrand L."/>
            <person name="Gill N."/>
            <person name="Kane N.C."/>
            <person name="Bowers J.E."/>
            <person name="Hubner S."/>
            <person name="Bellec A."/>
            <person name="Berard A."/>
            <person name="Berges H."/>
            <person name="Blanchet N."/>
            <person name="Boniface M.C."/>
            <person name="Brunel D."/>
            <person name="Catrice O."/>
            <person name="Chaidir N."/>
            <person name="Claudel C."/>
            <person name="Donnadieu C."/>
            <person name="Faraut T."/>
            <person name="Fievet G."/>
            <person name="Helmstetter N."/>
            <person name="King M."/>
            <person name="Knapp S.J."/>
            <person name="Lai Z."/>
            <person name="Le Paslier M.C."/>
            <person name="Lippi Y."/>
            <person name="Lorenzon L."/>
            <person name="Mandel J.R."/>
            <person name="Marage G."/>
            <person name="Marchand G."/>
            <person name="Marquand E."/>
            <person name="Bret-Mestries E."/>
            <person name="Morien E."/>
            <person name="Nambeesan S."/>
            <person name="Nguyen T."/>
            <person name="Pegot-Espagnet P."/>
            <person name="Pouilly N."/>
            <person name="Raftis F."/>
            <person name="Sallet E."/>
            <person name="Schiex T."/>
            <person name="Thomas J."/>
            <person name="Vandecasteele C."/>
            <person name="Vares D."/>
            <person name="Vear F."/>
            <person name="Vautrin S."/>
            <person name="Crespi M."/>
            <person name="Mangin B."/>
            <person name="Burke J.M."/>
            <person name="Salse J."/>
            <person name="Munos S."/>
            <person name="Vincourt P."/>
            <person name="Rieseberg L.H."/>
            <person name="Langlade N.B."/>
        </authorList>
    </citation>
    <scope>NUCLEOTIDE SEQUENCE [LARGE SCALE GENOMIC DNA]</scope>
    <source>
        <strain evidence="5">cv. SF193</strain>
        <tissue evidence="3">Leaves</tissue>
    </source>
</reference>
<dbReference type="Gramene" id="mRNA:HanXRQr2_Chr01g0022831">
    <property type="protein sequence ID" value="mRNA:HanXRQr2_Chr01g0022831"/>
    <property type="gene ID" value="HanXRQr2_Chr01g0022831"/>
</dbReference>
<evidence type="ECO:0000313" key="4">
    <source>
        <dbReference type="EMBL" id="OTG37098.1"/>
    </source>
</evidence>
<dbReference type="AlphaFoldDB" id="A0A251VNG3"/>
<evidence type="ECO:0000256" key="1">
    <source>
        <dbReference type="SAM" id="MobiDB-lite"/>
    </source>
</evidence>
<dbReference type="PROSITE" id="PS50858">
    <property type="entry name" value="BSD"/>
    <property type="match status" value="1"/>
</dbReference>
<dbReference type="PANTHER" id="PTHR31923">
    <property type="entry name" value="BSD DOMAIN-CONTAINING PROTEIN"/>
    <property type="match status" value="1"/>
</dbReference>
<dbReference type="EMBL" id="MNCJ02000316">
    <property type="protein sequence ID" value="KAF5822123.1"/>
    <property type="molecule type" value="Genomic_DNA"/>
</dbReference>
<dbReference type="Gene3D" id="1.10.3970.10">
    <property type="entry name" value="BSD domain"/>
    <property type="match status" value="1"/>
</dbReference>
<dbReference type="PANTHER" id="PTHR31923:SF3">
    <property type="entry name" value="BSD DOMAIN-CONTAINING PROTEIN"/>
    <property type="match status" value="1"/>
</dbReference>
<organism evidence="4 5">
    <name type="scientific">Helianthus annuus</name>
    <name type="common">Common sunflower</name>
    <dbReference type="NCBI Taxonomy" id="4232"/>
    <lineage>
        <taxon>Eukaryota</taxon>
        <taxon>Viridiplantae</taxon>
        <taxon>Streptophyta</taxon>
        <taxon>Embryophyta</taxon>
        <taxon>Tracheophyta</taxon>
        <taxon>Spermatophyta</taxon>
        <taxon>Magnoliopsida</taxon>
        <taxon>eudicotyledons</taxon>
        <taxon>Gunneridae</taxon>
        <taxon>Pentapetalae</taxon>
        <taxon>asterids</taxon>
        <taxon>campanulids</taxon>
        <taxon>Asterales</taxon>
        <taxon>Asteraceae</taxon>
        <taxon>Asteroideae</taxon>
        <taxon>Heliantheae alliance</taxon>
        <taxon>Heliantheae</taxon>
        <taxon>Helianthus</taxon>
    </lineage>
</organism>
<dbReference type="EMBL" id="CM007890">
    <property type="protein sequence ID" value="OTG37098.1"/>
    <property type="molecule type" value="Genomic_DNA"/>
</dbReference>
<reference evidence="3" key="3">
    <citation type="submission" date="2020-06" db="EMBL/GenBank/DDBJ databases">
        <title>Helianthus annuus Genome sequencing and assembly Release 2.</title>
        <authorList>
            <person name="Gouzy J."/>
            <person name="Langlade N."/>
            <person name="Munos S."/>
        </authorList>
    </citation>
    <scope>NUCLEOTIDE SEQUENCE</scope>
    <source>
        <tissue evidence="3">Leaves</tissue>
    </source>
</reference>
<sequence>MNIQSWFRRAKSRSSSSSQPSTNQNEEHQLYGITDDLINLLKSFTLETFRNFNLQDEQGAVDGPESTKDLSSWQEKHAVLVLSKVKELSQLRFRLCPRYLKEGQFWRIYFTLVKNHVAKYELHAIRLEKLKQIAIENKKDPNTSAYEVEMLEARKPTDLEPATSLE</sequence>
<keyword evidence="5" id="KW-1185">Reference proteome</keyword>
<protein>
    <submittedName>
        <fullName evidence="3 4">BSD domain-containing protein</fullName>
    </submittedName>
</protein>
<feature type="domain" description="BSD" evidence="2">
    <location>
        <begin position="74"/>
        <end position="117"/>
    </location>
</feature>
<reference evidence="4" key="2">
    <citation type="submission" date="2017-02" db="EMBL/GenBank/DDBJ databases">
        <title>Sunflower complete genome.</title>
        <authorList>
            <person name="Langlade N."/>
            <person name="Munos S."/>
        </authorList>
    </citation>
    <scope>NUCLEOTIDE SEQUENCE [LARGE SCALE GENOMIC DNA]</scope>
    <source>
        <tissue evidence="4">Leaves</tissue>
    </source>
</reference>
<dbReference type="OrthoDB" id="47923at2759"/>
<name>A0A251VNG3_HELAN</name>
<dbReference type="InterPro" id="IPR005607">
    <property type="entry name" value="BSD_dom"/>
</dbReference>
<dbReference type="SMART" id="SM00751">
    <property type="entry name" value="BSD"/>
    <property type="match status" value="1"/>
</dbReference>
<dbReference type="InterPro" id="IPR035925">
    <property type="entry name" value="BSD_dom_sf"/>
</dbReference>
<dbReference type="Pfam" id="PF03909">
    <property type="entry name" value="BSD"/>
    <property type="match status" value="1"/>
</dbReference>
<evidence type="ECO:0000259" key="2">
    <source>
        <dbReference type="PROSITE" id="PS50858"/>
    </source>
</evidence>